<name>A0A6I0VAV8_BIFAD</name>
<protein>
    <submittedName>
        <fullName evidence="2">GNAT family N-acetyltransferase</fullName>
    </submittedName>
</protein>
<reference evidence="2 3" key="1">
    <citation type="journal article" date="2019" name="Nat. Med.">
        <title>A library of human gut bacterial isolates paired with longitudinal multiomics data enables mechanistic microbiome research.</title>
        <authorList>
            <person name="Poyet M."/>
            <person name="Groussin M."/>
            <person name="Gibbons S.M."/>
            <person name="Avila-Pacheco J."/>
            <person name="Jiang X."/>
            <person name="Kearney S.M."/>
            <person name="Perrotta A.R."/>
            <person name="Berdy B."/>
            <person name="Zhao S."/>
            <person name="Lieberman T.D."/>
            <person name="Swanson P.K."/>
            <person name="Smith M."/>
            <person name="Roesemann S."/>
            <person name="Alexander J.E."/>
            <person name="Rich S.A."/>
            <person name="Livny J."/>
            <person name="Vlamakis H."/>
            <person name="Clish C."/>
            <person name="Bullock K."/>
            <person name="Deik A."/>
            <person name="Scott J."/>
            <person name="Pierce K.A."/>
            <person name="Xavier R.J."/>
            <person name="Alm E.J."/>
        </authorList>
    </citation>
    <scope>NUCLEOTIDE SEQUENCE [LARGE SCALE GENOMIC DNA]</scope>
    <source>
        <strain evidence="2 3">BIOML-A26</strain>
    </source>
</reference>
<dbReference type="InterPro" id="IPR016181">
    <property type="entry name" value="Acyl_CoA_acyltransferase"/>
</dbReference>
<comment type="caution">
    <text evidence="2">The sequence shown here is derived from an EMBL/GenBank/DDBJ whole genome shotgun (WGS) entry which is preliminary data.</text>
</comment>
<dbReference type="InterPro" id="IPR000182">
    <property type="entry name" value="GNAT_dom"/>
</dbReference>
<feature type="domain" description="N-acetyltransferase" evidence="1">
    <location>
        <begin position="25"/>
        <end position="194"/>
    </location>
</feature>
<evidence type="ECO:0000313" key="2">
    <source>
        <dbReference type="EMBL" id="KAB6030033.1"/>
    </source>
</evidence>
<proteinExistence type="predicted"/>
<dbReference type="Pfam" id="PF00583">
    <property type="entry name" value="Acetyltransf_1"/>
    <property type="match status" value="1"/>
</dbReference>
<keyword evidence="2" id="KW-0808">Transferase</keyword>
<dbReference type="AlphaFoldDB" id="A0A6I0VAV8"/>
<sequence>MEAFEDVLGGVGMVDPVVDDGDDRIIVRPVSTKGEAKKARRLLIQEIADMGRATFPKDWINADDRFGPTLVGAFLDDRLVGAALVGPAQEYAAALSATCRGVWPSRLLDDALQLVGTEIAETPGVAVVPDHRGEGIGLRLKRYCDMWAAQHGAYLMFSRPTNEAARRLNEKAGHKVLEGDVSFVTQIIDAQDRPLTGVVRIDPARDGSFQAVRQLTVADGLMRRFRVGQYPAVSRMDGTDDDHAIRIGSGQIAWYEWDRSGTVRTVLVPAPRLEHDVSMGLRHVSMRS</sequence>
<dbReference type="SUPFAM" id="SSF55729">
    <property type="entry name" value="Acyl-CoA N-acyltransferases (Nat)"/>
    <property type="match status" value="1"/>
</dbReference>
<dbReference type="PROSITE" id="PS51186">
    <property type="entry name" value="GNAT"/>
    <property type="match status" value="1"/>
</dbReference>
<organism evidence="2 3">
    <name type="scientific">Bifidobacterium adolescentis</name>
    <dbReference type="NCBI Taxonomy" id="1680"/>
    <lineage>
        <taxon>Bacteria</taxon>
        <taxon>Bacillati</taxon>
        <taxon>Actinomycetota</taxon>
        <taxon>Actinomycetes</taxon>
        <taxon>Bifidobacteriales</taxon>
        <taxon>Bifidobacteriaceae</taxon>
        <taxon>Bifidobacterium</taxon>
    </lineage>
</organism>
<dbReference type="Proteomes" id="UP000470926">
    <property type="component" value="Unassembled WGS sequence"/>
</dbReference>
<evidence type="ECO:0000313" key="3">
    <source>
        <dbReference type="Proteomes" id="UP000470926"/>
    </source>
</evidence>
<evidence type="ECO:0000259" key="1">
    <source>
        <dbReference type="PROSITE" id="PS51186"/>
    </source>
</evidence>
<dbReference type="EMBL" id="WDFR01000002">
    <property type="protein sequence ID" value="KAB6030033.1"/>
    <property type="molecule type" value="Genomic_DNA"/>
</dbReference>
<dbReference type="GO" id="GO:0016747">
    <property type="term" value="F:acyltransferase activity, transferring groups other than amino-acyl groups"/>
    <property type="evidence" value="ECO:0007669"/>
    <property type="project" value="InterPro"/>
</dbReference>
<accession>A0A6I0VAV8</accession>
<dbReference type="Gene3D" id="3.40.630.30">
    <property type="match status" value="1"/>
</dbReference>
<gene>
    <name evidence="2" type="ORF">GA542_03945</name>
</gene>